<dbReference type="InterPro" id="IPR042274">
    <property type="entry name" value="YycH/YycI_2"/>
</dbReference>
<accession>A0A3S0W293</accession>
<dbReference type="Gene3D" id="3.30.310.160">
    <property type="entry name" value="YycH protein, domain 2"/>
    <property type="match status" value="1"/>
</dbReference>
<keyword evidence="1" id="KW-0812">Transmembrane</keyword>
<protein>
    <recommendedName>
        <fullName evidence="2">Regulatory protein YycH domain-containing protein</fullName>
    </recommendedName>
</protein>
<feature type="domain" description="Regulatory protein YycH" evidence="2">
    <location>
        <begin position="4"/>
        <end position="437"/>
    </location>
</feature>
<sequence>MRFEGAKNFILTILVAASAFLTWNIWTYQPKYDKIDQKDLIGIASDEQKPAEVIKPGTVLFHKDGKHFQTNDENEINSIQTELTKWTINNFKDVSRLVKQKRFTSFVHADGNTEVIFPDAVPLDLFVLDIDDQQLPRLSFDRIVVTTGSGGNEGKVYFINYKHKQIFQSEVSASNLRNFSRRFAQQAEKYPEYISKEVNANRMLFLPKKPVQLTPMKYYINYLDIDENFKVTLFSDPEKVKQEKVSRGREYTDGSSLLSVIDDSSTIKYVNPAQRSDIGSSQGYLLQKGINFINNHAGWDDNYQYADISADEQKVTFRLFIDGYPVFNEQGMSEIKQEWGNEEVYRYERPYFTLGFKVPPDNQYKVTLPSGEQAMELLKQTSNFELSNLEDVKVGYKLSKDAVYPKLIHFEPSWYYRYGGTWTALRPNRPGGEKSGLE</sequence>
<dbReference type="CDD" id="cd15787">
    <property type="entry name" value="YycH_N"/>
    <property type="match status" value="1"/>
</dbReference>
<keyword evidence="1" id="KW-0472">Membrane</keyword>
<feature type="transmembrane region" description="Helical" evidence="1">
    <location>
        <begin position="9"/>
        <end position="26"/>
    </location>
</feature>
<dbReference type="Proteomes" id="UP000267430">
    <property type="component" value="Unassembled WGS sequence"/>
</dbReference>
<evidence type="ECO:0000259" key="2">
    <source>
        <dbReference type="Pfam" id="PF07435"/>
    </source>
</evidence>
<dbReference type="RefSeq" id="WP_126867240.1">
    <property type="nucleotide sequence ID" value="NZ_JAUSTX010000025.1"/>
</dbReference>
<evidence type="ECO:0000313" key="4">
    <source>
        <dbReference type="Proteomes" id="UP000267430"/>
    </source>
</evidence>
<dbReference type="OrthoDB" id="2382185at2"/>
<keyword evidence="4" id="KW-1185">Reference proteome</keyword>
<organism evidence="3 4">
    <name type="scientific">Peribacillus cavernae</name>
    <dbReference type="NCBI Taxonomy" id="1674310"/>
    <lineage>
        <taxon>Bacteria</taxon>
        <taxon>Bacillati</taxon>
        <taxon>Bacillota</taxon>
        <taxon>Bacilli</taxon>
        <taxon>Bacillales</taxon>
        <taxon>Bacillaceae</taxon>
        <taxon>Peribacillus</taxon>
    </lineage>
</organism>
<name>A0A3S0W293_9BACI</name>
<dbReference type="InterPro" id="IPR009996">
    <property type="entry name" value="YycH"/>
</dbReference>
<comment type="caution">
    <text evidence="3">The sequence shown here is derived from an EMBL/GenBank/DDBJ whole genome shotgun (WGS) entry which is preliminary data.</text>
</comment>
<proteinExistence type="predicted"/>
<dbReference type="EMBL" id="RYZZ01000049">
    <property type="protein sequence ID" value="RUQ24508.1"/>
    <property type="molecule type" value="Genomic_DNA"/>
</dbReference>
<gene>
    <name evidence="3" type="ORF">ELQ35_21555</name>
</gene>
<reference evidence="3 4" key="1">
    <citation type="submission" date="2018-12" db="EMBL/GenBank/DDBJ databases">
        <title>Bacillus chawlae sp. nov., Bacillus glennii sp. nov., and Bacillus saganii sp. nov. Isolated from the Vehicle Assembly Building at Kennedy Space Center where the Viking Spacecraft were Assembled.</title>
        <authorList>
            <person name="Seuylemezian A."/>
            <person name="Vaishampayan P."/>
        </authorList>
    </citation>
    <scope>NUCLEOTIDE SEQUENCE [LARGE SCALE GENOMIC DNA]</scope>
    <source>
        <strain evidence="3 4">L5</strain>
    </source>
</reference>
<dbReference type="Gene3D" id="3.10.450.310">
    <property type="match status" value="1"/>
</dbReference>
<evidence type="ECO:0000313" key="3">
    <source>
        <dbReference type="EMBL" id="RUQ24508.1"/>
    </source>
</evidence>
<keyword evidence="1" id="KW-1133">Transmembrane helix</keyword>
<dbReference type="AlphaFoldDB" id="A0A3S0W293"/>
<evidence type="ECO:0000256" key="1">
    <source>
        <dbReference type="SAM" id="Phobius"/>
    </source>
</evidence>
<dbReference type="Pfam" id="PF07435">
    <property type="entry name" value="YycH"/>
    <property type="match status" value="1"/>
</dbReference>